<dbReference type="InParanoid" id="A0A1X7UJP8"/>
<dbReference type="AlphaFoldDB" id="A0A1X7UJP8"/>
<dbReference type="PANTHER" id="PTHR47642">
    <property type="entry name" value="ATP-DEPENDENT DNA HELICASE"/>
    <property type="match status" value="1"/>
</dbReference>
<dbReference type="InterPro" id="IPR027417">
    <property type="entry name" value="P-loop_NTPase"/>
</dbReference>
<evidence type="ECO:0000313" key="1">
    <source>
        <dbReference type="EnsemblMetazoa" id="Aqu2.1.27681_001"/>
    </source>
</evidence>
<reference evidence="1" key="1">
    <citation type="submission" date="2017-05" db="UniProtKB">
        <authorList>
            <consortium name="EnsemblMetazoa"/>
        </authorList>
    </citation>
    <scope>IDENTIFICATION</scope>
</reference>
<protein>
    <submittedName>
        <fullName evidence="1">ATP-dependent DNA helicase</fullName>
    </submittedName>
</protein>
<sequence length="195" mass="21229">MDLSMLTAAKLASENIFVKDFKVISQFGQDPEQILFRDILLYLTNVVDRNVAMLHECGHPIATIKAVHTGANAAKVPPDDAGGLEPFVILARTARVMLTSKLWVEVQLVNGAMGTVEAICYKRDKPPIIPVAVMAKFDYTGPTVHDGTLPITVICCNWSSSCGQCSRLQLPLKVALAVTIHKSQVLTMNKVVSKL</sequence>
<organism evidence="1">
    <name type="scientific">Amphimedon queenslandica</name>
    <name type="common">Sponge</name>
    <dbReference type="NCBI Taxonomy" id="400682"/>
    <lineage>
        <taxon>Eukaryota</taxon>
        <taxon>Metazoa</taxon>
        <taxon>Porifera</taxon>
        <taxon>Demospongiae</taxon>
        <taxon>Heteroscleromorpha</taxon>
        <taxon>Haplosclerida</taxon>
        <taxon>Niphatidae</taxon>
        <taxon>Amphimedon</taxon>
    </lineage>
</organism>
<dbReference type="EnsemblMetazoa" id="Aqu2.1.27681_001">
    <property type="protein sequence ID" value="Aqu2.1.27681_001"/>
    <property type="gene ID" value="Aqu2.1.27681"/>
</dbReference>
<accession>A0A1X7UJP8</accession>
<dbReference type="InterPro" id="IPR051055">
    <property type="entry name" value="PIF1_helicase"/>
</dbReference>
<proteinExistence type="predicted"/>
<name>A0A1X7UJP8_AMPQE</name>
<dbReference type="SUPFAM" id="SSF52540">
    <property type="entry name" value="P-loop containing nucleoside triphosphate hydrolases"/>
    <property type="match status" value="1"/>
</dbReference>
<dbReference type="PANTHER" id="PTHR47642:SF5">
    <property type="entry name" value="ATP-DEPENDENT DNA HELICASE"/>
    <property type="match status" value="1"/>
</dbReference>
<dbReference type="OrthoDB" id="7470624at2759"/>